<dbReference type="AlphaFoldDB" id="X5H3B1"/>
<proteinExistence type="inferred from homology"/>
<feature type="modified residue" description="Pyruvic acid (Ser); by autocatalysis" evidence="11">
    <location>
        <position position="182"/>
    </location>
</feature>
<comment type="subcellular location">
    <subcellularLocation>
        <location evidence="11">Cell membrane</location>
        <topology evidence="11">Peripheral membrane protein</topology>
    </subcellularLocation>
</comment>
<keyword evidence="10 11" id="KW-0670">Pyruvate</keyword>
<keyword evidence="5 11" id="KW-0472">Membrane</keyword>
<dbReference type="Proteomes" id="UP000023755">
    <property type="component" value="Chromosome"/>
</dbReference>
<dbReference type="HOGENOM" id="CLU_072492_0_0_5"/>
<dbReference type="STRING" id="1286528.NHE_0229"/>
<dbReference type="PANTHER" id="PTHR35809">
    <property type="entry name" value="ARCHAETIDYLSERINE DECARBOXYLASE PROENZYME-RELATED"/>
    <property type="match status" value="1"/>
</dbReference>
<keyword evidence="14" id="KW-1185">Reference proteome</keyword>
<comment type="function">
    <text evidence="11">Catalyzes the formation of phosphatidylethanolamine (PtdEtn) from phosphatidylserine (PtdSer).</text>
</comment>
<keyword evidence="1 11" id="KW-1003">Cell membrane</keyword>
<feature type="active site" description="Schiff-base intermediate with substrate; via pyruvic acid" evidence="11">
    <location>
        <position position="182"/>
    </location>
</feature>
<evidence type="ECO:0000256" key="11">
    <source>
        <dbReference type="HAMAP-Rule" id="MF_00664"/>
    </source>
</evidence>
<keyword evidence="3 11" id="KW-0210">Decarboxylase</keyword>
<evidence type="ECO:0000256" key="7">
    <source>
        <dbReference type="ARBA" id="ARBA00023209"/>
    </source>
</evidence>
<evidence type="ECO:0000256" key="10">
    <source>
        <dbReference type="ARBA" id="ARBA00023317"/>
    </source>
</evidence>
<feature type="chain" id="PRO_5023532404" description="Phosphatidylserine decarboxylase alpha chain" evidence="11">
    <location>
        <begin position="182"/>
        <end position="225"/>
    </location>
</feature>
<dbReference type="UniPathway" id="UPA00558">
    <property type="reaction ID" value="UER00616"/>
</dbReference>
<dbReference type="NCBIfam" id="NF003685">
    <property type="entry name" value="PRK05305.2-5"/>
    <property type="match status" value="1"/>
</dbReference>
<evidence type="ECO:0000256" key="8">
    <source>
        <dbReference type="ARBA" id="ARBA00023239"/>
    </source>
</evidence>
<keyword evidence="2 11" id="KW-0444">Lipid biosynthesis</keyword>
<dbReference type="EMBL" id="CP007481">
    <property type="protein sequence ID" value="AHX11193.1"/>
    <property type="molecule type" value="Genomic_DNA"/>
</dbReference>
<comment type="similarity">
    <text evidence="11">Belongs to the phosphatidylserine decarboxylase family. PSD-A subfamily.</text>
</comment>
<comment type="catalytic activity">
    <reaction evidence="11">
        <text>a 1,2-diacyl-sn-glycero-3-phospho-L-serine + H(+) = a 1,2-diacyl-sn-glycero-3-phosphoethanolamine + CO2</text>
        <dbReference type="Rhea" id="RHEA:20828"/>
        <dbReference type="ChEBI" id="CHEBI:15378"/>
        <dbReference type="ChEBI" id="CHEBI:16526"/>
        <dbReference type="ChEBI" id="CHEBI:57262"/>
        <dbReference type="ChEBI" id="CHEBI:64612"/>
        <dbReference type="EC" id="4.1.1.65"/>
    </reaction>
</comment>
<evidence type="ECO:0000256" key="5">
    <source>
        <dbReference type="ARBA" id="ARBA00023136"/>
    </source>
</evidence>
<dbReference type="InterPro" id="IPR003817">
    <property type="entry name" value="PS_Dcarbxylase"/>
</dbReference>
<protein>
    <recommendedName>
        <fullName evidence="11">Phosphatidylserine decarboxylase proenzyme</fullName>
        <ecNumber evidence="11">4.1.1.65</ecNumber>
    </recommendedName>
    <component>
        <recommendedName>
            <fullName evidence="11">Phosphatidylserine decarboxylase alpha chain</fullName>
        </recommendedName>
    </component>
    <component>
        <recommendedName>
            <fullName evidence="11">Phosphatidylserine decarboxylase beta chain</fullName>
        </recommendedName>
    </component>
</protein>
<evidence type="ECO:0000256" key="6">
    <source>
        <dbReference type="ARBA" id="ARBA00023145"/>
    </source>
</evidence>
<evidence type="ECO:0000313" key="13">
    <source>
        <dbReference type="EMBL" id="AHX11193.1"/>
    </source>
</evidence>
<dbReference type="PANTHER" id="PTHR35809:SF1">
    <property type="entry name" value="ARCHAETIDYLSERINE DECARBOXYLASE PROENZYME-RELATED"/>
    <property type="match status" value="1"/>
</dbReference>
<keyword evidence="12" id="KW-1133">Transmembrane helix</keyword>
<dbReference type="KEGG" id="nhm:NHE_0229"/>
<evidence type="ECO:0000256" key="4">
    <source>
        <dbReference type="ARBA" id="ARBA00023098"/>
    </source>
</evidence>
<keyword evidence="9 11" id="KW-1208">Phospholipid metabolism</keyword>
<gene>
    <name evidence="11" type="primary">psd</name>
    <name evidence="13" type="ORF">NHE_0229</name>
</gene>
<feature type="transmembrane region" description="Helical" evidence="12">
    <location>
        <begin position="12"/>
        <end position="45"/>
    </location>
</feature>
<accession>X5H3B1</accession>
<evidence type="ECO:0000256" key="1">
    <source>
        <dbReference type="ARBA" id="ARBA00022475"/>
    </source>
</evidence>
<dbReference type="EC" id="4.1.1.65" evidence="11"/>
<keyword evidence="4 11" id="KW-0443">Lipid metabolism</keyword>
<evidence type="ECO:0000256" key="9">
    <source>
        <dbReference type="ARBA" id="ARBA00023264"/>
    </source>
</evidence>
<evidence type="ECO:0000256" key="12">
    <source>
        <dbReference type="SAM" id="Phobius"/>
    </source>
</evidence>
<keyword evidence="6 11" id="KW-0865">Zymogen</keyword>
<feature type="site" description="Cleavage (non-hydrolytic); by autocatalysis" evidence="11">
    <location>
        <begin position="181"/>
        <end position="182"/>
    </location>
</feature>
<name>X5H3B1_9RICK</name>
<dbReference type="Pfam" id="PF02666">
    <property type="entry name" value="PS_Dcarbxylase"/>
    <property type="match status" value="1"/>
</dbReference>
<dbReference type="GO" id="GO:0006646">
    <property type="term" value="P:phosphatidylethanolamine biosynthetic process"/>
    <property type="evidence" value="ECO:0007669"/>
    <property type="project" value="UniProtKB-UniRule"/>
</dbReference>
<comment type="pathway">
    <text evidence="11">Phospholipid metabolism; phosphatidylethanolamine biosynthesis; phosphatidylethanolamine from CDP-diacylglycerol: step 2/2.</text>
</comment>
<dbReference type="InterPro" id="IPR033175">
    <property type="entry name" value="PSD-A"/>
</dbReference>
<dbReference type="HAMAP" id="MF_00664">
    <property type="entry name" value="PS_decarb_PSD_A"/>
    <property type="match status" value="1"/>
</dbReference>
<evidence type="ECO:0000313" key="14">
    <source>
        <dbReference type="Proteomes" id="UP000023755"/>
    </source>
</evidence>
<comment type="subunit">
    <text evidence="11">Heterodimer of a large membrane-associated beta subunit and a small pyruvoyl-containing alpha subunit.</text>
</comment>
<feature type="chain" id="PRO_5023532403" description="Phosphatidylserine decarboxylase beta chain" evidence="11">
    <location>
        <begin position="1"/>
        <end position="181"/>
    </location>
</feature>
<comment type="cofactor">
    <cofactor evidence="11">
        <name>pyruvate</name>
        <dbReference type="ChEBI" id="CHEBI:15361"/>
    </cofactor>
    <text evidence="11">Binds 1 pyruvoyl group covalently per subunit.</text>
</comment>
<dbReference type="GO" id="GO:0004609">
    <property type="term" value="F:phosphatidylserine decarboxylase activity"/>
    <property type="evidence" value="ECO:0007669"/>
    <property type="project" value="UniProtKB-UniRule"/>
</dbReference>
<dbReference type="OrthoDB" id="9790893at2"/>
<evidence type="ECO:0000256" key="3">
    <source>
        <dbReference type="ARBA" id="ARBA00022793"/>
    </source>
</evidence>
<dbReference type="RefSeq" id="WP_038559010.1">
    <property type="nucleotide sequence ID" value="NZ_CP007481.1"/>
</dbReference>
<dbReference type="GO" id="GO:0005886">
    <property type="term" value="C:plasma membrane"/>
    <property type="evidence" value="ECO:0007669"/>
    <property type="project" value="UniProtKB-SubCell"/>
</dbReference>
<evidence type="ECO:0000256" key="2">
    <source>
        <dbReference type="ARBA" id="ARBA00022516"/>
    </source>
</evidence>
<organism evidence="13 14">
    <name type="scientific">Neorickettsia helminthoeca str. Oregon</name>
    <dbReference type="NCBI Taxonomy" id="1286528"/>
    <lineage>
        <taxon>Bacteria</taxon>
        <taxon>Pseudomonadati</taxon>
        <taxon>Pseudomonadota</taxon>
        <taxon>Alphaproteobacteria</taxon>
        <taxon>Rickettsiales</taxon>
        <taxon>Anaplasmataceae</taxon>
        <taxon>Neorickettsia</taxon>
    </lineage>
</organism>
<keyword evidence="12" id="KW-0812">Transmembrane</keyword>
<keyword evidence="7 11" id="KW-0594">Phospholipid biosynthesis</keyword>
<reference evidence="13 14" key="1">
    <citation type="submission" date="2014-03" db="EMBL/GenBank/DDBJ databases">
        <title>Sequencing and Comparison of Genomes and Transcriptome Profiles of Human Ehrlichiosis Agents.</title>
        <authorList>
            <person name="Lin M."/>
            <person name="Daugherty S.C."/>
            <person name="Nagaraj S."/>
            <person name="Cheng Z."/>
            <person name="Xiong Q."/>
            <person name="Lin F.-Y."/>
            <person name="Sengamalay N."/>
            <person name="Ott S."/>
            <person name="Godinez A."/>
            <person name="Tallon L.J."/>
            <person name="Sadzewicz L."/>
            <person name="Fraser C.M."/>
            <person name="Dunning Hotopp J.C."/>
            <person name="Rikihisa Y."/>
        </authorList>
    </citation>
    <scope>NUCLEOTIDE SEQUENCE [LARGE SCALE GENOMIC DNA]</scope>
    <source>
        <strain evidence="13 14">Oregon</strain>
    </source>
</reference>
<keyword evidence="8 11" id="KW-0456">Lyase</keyword>
<sequence>MTKFSLHKEGLLTVGIVVFCTALAFFFLPLLGLCGIAISALVIYFFRDPQRAVPVCKEFILSPADGIVCRIESTVPPKSSGIEDEMNKISIFLSPLNVHVNRIPINGVVRNLHYIPGKKLRADYDSSEDENERQEVVIELSDGRKIVVVQQTGFLARRIVCDLKKDQQVSAGKRFGIIKFGSRVTVYLPKDMKILVTEQQTVIAGETVLGLLNDSLPVVTGHILD</sequence>
<comment type="PTM">
    <text evidence="11">Is synthesized initially as an inactive proenzyme. Formation of the active enzyme involves a self-maturation process in which the active site pyruvoyl group is generated from an internal serine residue via an autocatalytic post-translational modification. Two non-identical subunits are generated from the proenzyme in this reaction, and the pyruvate is formed at the N-terminus of the alpha chain, which is derived from the carboxyl end of the proenzyme. The post-translation cleavage follows an unusual pathway, termed non-hydrolytic serinolysis, in which the side chain hydroxyl group of the serine supplies its oxygen atom to form the C-terminus of the beta chain, while the remainder of the serine residue undergoes an oxidative deamination to produce ammonia and the pyruvoyl prosthetic group on the alpha chain.</text>
</comment>